<feature type="signal peptide" evidence="3">
    <location>
        <begin position="1"/>
        <end position="20"/>
    </location>
</feature>
<dbReference type="GeneID" id="115881502"/>
<evidence type="ECO:0000313" key="5">
    <source>
        <dbReference type="RefSeq" id="XP_030754866.1"/>
    </source>
</evidence>
<keyword evidence="3" id="KW-0732">Signal</keyword>
<name>A0A6J2XUZ6_SITOR</name>
<sequence length="1441" mass="157443">MEKCLWVFVSFLVSSQMTNGQICTNTLQVLTIKDTDVEVQILSTTRSSDITSMTVSVSNNVDKDTALSYFTYSTDDNNFILSTTESFANVNKDASPTNNKALDIYLTIVCSSGQTYLQISIENTHQNSPVFSEENYTFKVPMPLMPKSDITVYGDSVTVTHLDFTNTNIVFSIDPADFDITTSNHGNKTYTPSFSANKIISLSGTTIYQLTATDSAPEPKSTTVTLTIEVDEETGLDTPTFSSSLFSYSYTYKDNVPTLVSLGSDISINSNKISNADYELAGDYKDNFKIVFTNESKTFSLEVNTDNSLKLDAISPVILNLVYTTDYTTSTVLVVNVIKILPKFNNDYYSGTYSFDDNTITWQDEISITDASGVTLSGGKASLFNIDSSTYKITPIDSLKTSDFDSNSNIILTVTAQSESGNSEAMVIISTPSSDTGSLKFDKSLYKATYSVSTEDKDTVSLTDDIGFSGITDYTDISIEVEETYQSSIEIKLVSDKFQVNVLSNLEDSILASGGELLISITASQSGVTDKAVGVLVLELPSTVMTFGKNYYTASYTQAESGSDSVHLDELITIDVATSNIQLTFVGYESNFEGACDSSQCTFKVKDNLDSSVLSSNTEILVPVVATYRYISGKTAIMVKLPSYTTTFSFSQLHYSADYIIETTETGTAQVNITDVISFVDLGSSDVAISLSDYSSNFKIAYDSSTKACQITVTENLKSEVLGNNSKLIIDLTASKDGTGDYSRASLILKLPDKISVAFVQAHYTAEYVINGDQNEIVLLDDSGIEITDYANVIITLNSFSEVFSVAYDATQSKTVIKIDNPLNDTVLTNYSELKLSMTITKVGVSYGDAVLTVKLPSLSFSNKFYVGTYSVENDAAKIDIDAMSIETADLSLVDVTLSDYTDYFTTTLTDNKLTLTSSKPLTSEITDKNENLPVTLTATRKSDNSVLATTSLVINLPSSASDSKKPEFTKFTFNGTYTVTDNGATVALDSDIIILKKSGITVTSVYIEDATYSGNFELESKEENIYTIKVNSLLSDNTLKTETSLVFTLIAVSSDGVSGYASLVITLPKIAKEQSVKFKDILYTSEYKNGELKLNIDLETDSSDSDINIVLSNENNLASYFTKTYSKNVLVISATNLPESVTSNNAVIALKIVVTDQSTQDEASAVLNVNTGVSNNSNDDSSPTGMNKGLLVAVIILACLLVSLIVTAGVYWYFKNRENYANLEEDVEKIEPKQTKFTKKNDIKKKPDSISSEPLRRPTGIHIIPPTPPIEELDEVQVDGAPKSGSDKVVAFSDDVEKIEDNTSDDFTDNYVNVAERRPTKFVFAKQDAVETNEDDDTDSDNYISVADRRPTKFVFANPLEEGVFDSTDSSAKSPVPNPDEERKKSVAFDDNVERVHIDPIQDESDSDEDSDTAENEKAEEKPDESQLNEMPSDILKQVF</sequence>
<feature type="compositionally biased region" description="Basic and acidic residues" evidence="1">
    <location>
        <begin position="1416"/>
        <end position="1426"/>
    </location>
</feature>
<feature type="region of interest" description="Disordered" evidence="1">
    <location>
        <begin position="1330"/>
        <end position="1441"/>
    </location>
</feature>
<organism evidence="4 5">
    <name type="scientific">Sitophilus oryzae</name>
    <name type="common">Rice weevil</name>
    <name type="synonym">Curculio oryzae</name>
    <dbReference type="NCBI Taxonomy" id="7048"/>
    <lineage>
        <taxon>Eukaryota</taxon>
        <taxon>Metazoa</taxon>
        <taxon>Ecdysozoa</taxon>
        <taxon>Arthropoda</taxon>
        <taxon>Hexapoda</taxon>
        <taxon>Insecta</taxon>
        <taxon>Pterygota</taxon>
        <taxon>Neoptera</taxon>
        <taxon>Endopterygota</taxon>
        <taxon>Coleoptera</taxon>
        <taxon>Polyphaga</taxon>
        <taxon>Cucujiformia</taxon>
        <taxon>Curculionidae</taxon>
        <taxon>Dryophthorinae</taxon>
        <taxon>Sitophilus</taxon>
    </lineage>
</organism>
<dbReference type="Proteomes" id="UP000504635">
    <property type="component" value="Unplaced"/>
</dbReference>
<feature type="chain" id="PRO_5026735443" evidence="3">
    <location>
        <begin position="21"/>
        <end position="1441"/>
    </location>
</feature>
<keyword evidence="2" id="KW-0812">Transmembrane</keyword>
<proteinExistence type="predicted"/>
<feature type="compositionally biased region" description="Acidic residues" evidence="1">
    <location>
        <begin position="1402"/>
        <end position="1415"/>
    </location>
</feature>
<feature type="region of interest" description="Disordered" evidence="1">
    <location>
        <begin position="1239"/>
        <end position="1268"/>
    </location>
</feature>
<feature type="compositionally biased region" description="Acidic residues" evidence="1">
    <location>
        <begin position="1332"/>
        <end position="1341"/>
    </location>
</feature>
<reference evidence="5" key="1">
    <citation type="submission" date="2025-08" db="UniProtKB">
        <authorList>
            <consortium name="RefSeq"/>
        </authorList>
    </citation>
    <scope>IDENTIFICATION</scope>
    <source>
        <tissue evidence="5">Gonads</tissue>
    </source>
</reference>
<gene>
    <name evidence="5" type="primary">LOC115881502</name>
</gene>
<dbReference type="OrthoDB" id="6606209at2759"/>
<evidence type="ECO:0000256" key="3">
    <source>
        <dbReference type="SAM" id="SignalP"/>
    </source>
</evidence>
<evidence type="ECO:0000256" key="1">
    <source>
        <dbReference type="SAM" id="MobiDB-lite"/>
    </source>
</evidence>
<dbReference type="Gene3D" id="2.60.40.60">
    <property type="entry name" value="Cadherins"/>
    <property type="match status" value="1"/>
</dbReference>
<feature type="compositionally biased region" description="Basic and acidic residues" evidence="1">
    <location>
        <begin position="1381"/>
        <end position="1401"/>
    </location>
</feature>
<dbReference type="RefSeq" id="XP_030754866.1">
    <property type="nucleotide sequence ID" value="XM_030899006.1"/>
</dbReference>
<keyword evidence="2" id="KW-0472">Membrane</keyword>
<accession>A0A6J2XUZ6</accession>
<keyword evidence="4" id="KW-1185">Reference proteome</keyword>
<keyword evidence="2" id="KW-1133">Transmembrane helix</keyword>
<protein>
    <submittedName>
        <fullName evidence="5">Uncharacterized protein LOC115881502 isoform X2</fullName>
    </submittedName>
</protein>
<feature type="transmembrane region" description="Helical" evidence="2">
    <location>
        <begin position="1191"/>
        <end position="1215"/>
    </location>
</feature>
<feature type="compositionally biased region" description="Basic and acidic residues" evidence="1">
    <location>
        <begin position="1239"/>
        <end position="1249"/>
    </location>
</feature>
<evidence type="ECO:0000256" key="2">
    <source>
        <dbReference type="SAM" id="Phobius"/>
    </source>
</evidence>
<evidence type="ECO:0000313" key="4">
    <source>
        <dbReference type="Proteomes" id="UP000504635"/>
    </source>
</evidence>
<dbReference type="InParanoid" id="A0A6J2XUZ6"/>